<dbReference type="Proteomes" id="UP000234323">
    <property type="component" value="Unassembled WGS sequence"/>
</dbReference>
<keyword evidence="3" id="KW-1185">Reference proteome</keyword>
<reference evidence="2 3" key="1">
    <citation type="submission" date="2015-10" db="EMBL/GenBank/DDBJ databases">
        <title>Genome analyses suggest a sexual origin of heterokaryosis in a supposedly ancient asexual fungus.</title>
        <authorList>
            <person name="Ropars J."/>
            <person name="Sedzielewska K."/>
            <person name="Noel J."/>
            <person name="Charron P."/>
            <person name="Farinelli L."/>
            <person name="Marton T."/>
            <person name="Kruger M."/>
            <person name="Pelin A."/>
            <person name="Brachmann A."/>
            <person name="Corradi N."/>
        </authorList>
    </citation>
    <scope>NUCLEOTIDE SEQUENCE [LARGE SCALE GENOMIC DNA]</scope>
    <source>
        <strain evidence="2 3">A4</strain>
    </source>
</reference>
<gene>
    <name evidence="2" type="ORF">RhiirA4_412138</name>
</gene>
<dbReference type="AlphaFoldDB" id="A0A2I1HHY8"/>
<dbReference type="EMBL" id="LLXI01003040">
    <property type="protein sequence ID" value="PKY58492.1"/>
    <property type="molecule type" value="Genomic_DNA"/>
</dbReference>
<evidence type="ECO:0000313" key="3">
    <source>
        <dbReference type="Proteomes" id="UP000234323"/>
    </source>
</evidence>
<protein>
    <submittedName>
        <fullName evidence="2">Uncharacterized protein</fullName>
    </submittedName>
</protein>
<comment type="caution">
    <text evidence="2">The sequence shown here is derived from an EMBL/GenBank/DDBJ whole genome shotgun (WGS) entry which is preliminary data.</text>
</comment>
<keyword evidence="1" id="KW-0175">Coiled coil</keyword>
<feature type="coiled-coil region" evidence="1">
    <location>
        <begin position="32"/>
        <end position="91"/>
    </location>
</feature>
<feature type="non-terminal residue" evidence="2">
    <location>
        <position position="93"/>
    </location>
</feature>
<proteinExistence type="predicted"/>
<evidence type="ECO:0000313" key="2">
    <source>
        <dbReference type="EMBL" id="PKY58492.1"/>
    </source>
</evidence>
<accession>A0A2I1HHY8</accession>
<sequence>MSFHRSHPRQRRTCEEHKAELEEENYHLHSELQIEVDTNRQNERRINQLERDYARCEQEIQDLNREIERLENASKEEIVELKSEISSLKKQLY</sequence>
<evidence type="ECO:0000256" key="1">
    <source>
        <dbReference type="SAM" id="Coils"/>
    </source>
</evidence>
<name>A0A2I1HHY8_9GLOM</name>
<dbReference type="Gene3D" id="1.20.58.130">
    <property type="match status" value="1"/>
</dbReference>
<organism evidence="2 3">
    <name type="scientific">Rhizophagus irregularis</name>
    <dbReference type="NCBI Taxonomy" id="588596"/>
    <lineage>
        <taxon>Eukaryota</taxon>
        <taxon>Fungi</taxon>
        <taxon>Fungi incertae sedis</taxon>
        <taxon>Mucoromycota</taxon>
        <taxon>Glomeromycotina</taxon>
        <taxon>Glomeromycetes</taxon>
        <taxon>Glomerales</taxon>
        <taxon>Glomeraceae</taxon>
        <taxon>Rhizophagus</taxon>
    </lineage>
</organism>